<gene>
    <name evidence="2" type="ORF">ACJMK2_000876</name>
</gene>
<feature type="region of interest" description="Disordered" evidence="1">
    <location>
        <begin position="147"/>
        <end position="192"/>
    </location>
</feature>
<keyword evidence="3" id="KW-1185">Reference proteome</keyword>
<reference evidence="2 3" key="1">
    <citation type="submission" date="2024-11" db="EMBL/GenBank/DDBJ databases">
        <title>Chromosome-level genome assembly of the freshwater bivalve Anodonta woodiana.</title>
        <authorList>
            <person name="Chen X."/>
        </authorList>
    </citation>
    <scope>NUCLEOTIDE SEQUENCE [LARGE SCALE GENOMIC DNA]</scope>
    <source>
        <strain evidence="2">MN2024</strain>
        <tissue evidence="2">Gills</tissue>
    </source>
</reference>
<evidence type="ECO:0000313" key="2">
    <source>
        <dbReference type="EMBL" id="KAL3888510.1"/>
    </source>
</evidence>
<name>A0ABD3XSC4_SINWO</name>
<sequence>MASTHDPRSINRIPYLKSTIEKLAEKQMKNGLHVRFLENCLEDDLVPSRLRLKLKIHIGNDETSKYFQESIDSLLKKVSLEICDRLKEVHQRRAIKLGNELEEHRDELKSIIKGNTGIFDEELLKKTESKKEKLMACPIAKLQKLNKERNNDTGQQETIALQITNEKSKRSNQKPKESAKADKFVVSKQNVK</sequence>
<organism evidence="2 3">
    <name type="scientific">Sinanodonta woodiana</name>
    <name type="common">Chinese pond mussel</name>
    <name type="synonym">Anodonta woodiana</name>
    <dbReference type="NCBI Taxonomy" id="1069815"/>
    <lineage>
        <taxon>Eukaryota</taxon>
        <taxon>Metazoa</taxon>
        <taxon>Spiralia</taxon>
        <taxon>Lophotrochozoa</taxon>
        <taxon>Mollusca</taxon>
        <taxon>Bivalvia</taxon>
        <taxon>Autobranchia</taxon>
        <taxon>Heteroconchia</taxon>
        <taxon>Palaeoheterodonta</taxon>
        <taxon>Unionida</taxon>
        <taxon>Unionoidea</taxon>
        <taxon>Unionidae</taxon>
        <taxon>Unioninae</taxon>
        <taxon>Sinanodonta</taxon>
    </lineage>
</organism>
<proteinExistence type="predicted"/>
<evidence type="ECO:0000256" key="1">
    <source>
        <dbReference type="SAM" id="MobiDB-lite"/>
    </source>
</evidence>
<dbReference type="EMBL" id="JBJQND010000001">
    <property type="protein sequence ID" value="KAL3888510.1"/>
    <property type="molecule type" value="Genomic_DNA"/>
</dbReference>
<dbReference type="AlphaFoldDB" id="A0ABD3XSC4"/>
<protein>
    <submittedName>
        <fullName evidence="2">Uncharacterized protein</fullName>
    </submittedName>
</protein>
<dbReference type="Proteomes" id="UP001634394">
    <property type="component" value="Unassembled WGS sequence"/>
</dbReference>
<feature type="compositionally biased region" description="Polar residues" evidence="1">
    <location>
        <begin position="152"/>
        <end position="165"/>
    </location>
</feature>
<accession>A0ABD3XSC4</accession>
<comment type="caution">
    <text evidence="2">The sequence shown here is derived from an EMBL/GenBank/DDBJ whole genome shotgun (WGS) entry which is preliminary data.</text>
</comment>
<evidence type="ECO:0000313" key="3">
    <source>
        <dbReference type="Proteomes" id="UP001634394"/>
    </source>
</evidence>
<feature type="compositionally biased region" description="Basic and acidic residues" evidence="1">
    <location>
        <begin position="166"/>
        <end position="185"/>
    </location>
</feature>